<organism evidence="1 2">
    <name type="scientific">Parvularcula mediterranea</name>
    <dbReference type="NCBI Taxonomy" id="2732508"/>
    <lineage>
        <taxon>Bacteria</taxon>
        <taxon>Pseudomonadati</taxon>
        <taxon>Pseudomonadota</taxon>
        <taxon>Alphaproteobacteria</taxon>
        <taxon>Parvularculales</taxon>
        <taxon>Parvularculaceae</taxon>
        <taxon>Parvularcula</taxon>
    </lineage>
</organism>
<dbReference type="RefSeq" id="WP_173196153.1">
    <property type="nucleotide sequence ID" value="NZ_JABFCX010000002.1"/>
</dbReference>
<proteinExistence type="predicted"/>
<protein>
    <submittedName>
        <fullName evidence="1">Uncharacterized protein</fullName>
    </submittedName>
</protein>
<dbReference type="EMBL" id="JABFCX010000002">
    <property type="protein sequence ID" value="NNU15020.1"/>
    <property type="molecule type" value="Genomic_DNA"/>
</dbReference>
<keyword evidence="2" id="KW-1185">Reference proteome</keyword>
<dbReference type="AlphaFoldDB" id="A0A7Y3W3R4"/>
<reference evidence="1 2" key="1">
    <citation type="submission" date="2020-05" db="EMBL/GenBank/DDBJ databases">
        <title>Parvularcula mediterraneae sp. nov., isolated from polypropylene straw from shallow seawater of the seashore of Laganas in Zakynthos island, Greece.</title>
        <authorList>
            <person name="Szabo I."/>
            <person name="Al-Omari J."/>
            <person name="Rado J."/>
            <person name="Szerdahelyi G.S."/>
        </authorList>
    </citation>
    <scope>NUCLEOTIDE SEQUENCE [LARGE SCALE GENOMIC DNA]</scope>
    <source>
        <strain evidence="1 2">ZS-1/3</strain>
    </source>
</reference>
<evidence type="ECO:0000313" key="2">
    <source>
        <dbReference type="Proteomes" id="UP000536835"/>
    </source>
</evidence>
<evidence type="ECO:0000313" key="1">
    <source>
        <dbReference type="EMBL" id="NNU15020.1"/>
    </source>
</evidence>
<comment type="caution">
    <text evidence="1">The sequence shown here is derived from an EMBL/GenBank/DDBJ whole genome shotgun (WGS) entry which is preliminary data.</text>
</comment>
<dbReference type="Proteomes" id="UP000536835">
    <property type="component" value="Unassembled WGS sequence"/>
</dbReference>
<name>A0A7Y3W3R4_9PROT</name>
<gene>
    <name evidence="1" type="ORF">HK107_01610</name>
</gene>
<accession>A0A7Y3W3R4</accession>
<sequence length="110" mass="11954">MLLKPAGSWSLEAWDKGCEAKHKLGLEMLLKEGKAPLDACLVLNAALGQSDVFAGAPETDALWLFKLYRAAQVEPNFRLHPLPEAELGDIQRAEEGVSRLRDAAQVAQTG</sequence>